<evidence type="ECO:0000313" key="1">
    <source>
        <dbReference type="EMBL" id="JAH33855.1"/>
    </source>
</evidence>
<dbReference type="EMBL" id="GBXM01074722">
    <property type="protein sequence ID" value="JAH33855.1"/>
    <property type="molecule type" value="Transcribed_RNA"/>
</dbReference>
<dbReference type="AlphaFoldDB" id="A0A0E9RZR1"/>
<organism evidence="1">
    <name type="scientific">Anguilla anguilla</name>
    <name type="common">European freshwater eel</name>
    <name type="synonym">Muraena anguilla</name>
    <dbReference type="NCBI Taxonomy" id="7936"/>
    <lineage>
        <taxon>Eukaryota</taxon>
        <taxon>Metazoa</taxon>
        <taxon>Chordata</taxon>
        <taxon>Craniata</taxon>
        <taxon>Vertebrata</taxon>
        <taxon>Euteleostomi</taxon>
        <taxon>Actinopterygii</taxon>
        <taxon>Neopterygii</taxon>
        <taxon>Teleostei</taxon>
        <taxon>Anguilliformes</taxon>
        <taxon>Anguillidae</taxon>
        <taxon>Anguilla</taxon>
    </lineage>
</organism>
<accession>A0A0E9RZR1</accession>
<sequence length="24" mass="2978">MRFIFQQHFLSFSFILYLQCPVVL</sequence>
<reference evidence="1" key="1">
    <citation type="submission" date="2014-11" db="EMBL/GenBank/DDBJ databases">
        <authorList>
            <person name="Amaro Gonzalez C."/>
        </authorList>
    </citation>
    <scope>NUCLEOTIDE SEQUENCE</scope>
</reference>
<reference evidence="1" key="2">
    <citation type="journal article" date="2015" name="Fish Shellfish Immunol.">
        <title>Early steps in the European eel (Anguilla anguilla)-Vibrio vulnificus interaction in the gills: Role of the RtxA13 toxin.</title>
        <authorList>
            <person name="Callol A."/>
            <person name="Pajuelo D."/>
            <person name="Ebbesson L."/>
            <person name="Teles M."/>
            <person name="MacKenzie S."/>
            <person name="Amaro C."/>
        </authorList>
    </citation>
    <scope>NUCLEOTIDE SEQUENCE</scope>
</reference>
<name>A0A0E9RZR1_ANGAN</name>
<proteinExistence type="predicted"/>
<protein>
    <submittedName>
        <fullName evidence="1">Uncharacterized protein</fullName>
    </submittedName>
</protein>